<reference evidence="2 3" key="1">
    <citation type="submission" date="2023-11" db="EMBL/GenBank/DDBJ databases">
        <authorList>
            <person name="Okamura Y."/>
        </authorList>
    </citation>
    <scope>NUCLEOTIDE SEQUENCE [LARGE SCALE GENOMIC DNA]</scope>
</reference>
<dbReference type="InterPro" id="IPR016181">
    <property type="entry name" value="Acyl_CoA_acyltransferase"/>
</dbReference>
<accession>A0AAV1J3T1</accession>
<gene>
    <name evidence="2" type="ORF">LNINA_LOCUS3028</name>
</gene>
<comment type="caution">
    <text evidence="2">The sequence shown here is derived from an EMBL/GenBank/DDBJ whole genome shotgun (WGS) entry which is preliminary data.</text>
</comment>
<feature type="domain" description="N-acetyltransferase" evidence="1">
    <location>
        <begin position="89"/>
        <end position="226"/>
    </location>
</feature>
<sequence>MKYIEENVLVRYQSLFQHFSNTVIAKQQRMAFAVRRVAKSDTNNVMAFLKRTFFMHEPLYKKIGYCKSENDDCTDLDRYCRYCLPGKSYMAEDASGNIIGVLISSISSVKDSMDYRLVKSLCVDPNFKVILDMVDVREKGAQLGVKYPNEKKLFEIIFAATDDNWLNRGVMKKLMEEAEKKAREKGLRLMRIDTTSAYSAKAAEKMGFKCIYKRAYRDINLIIPDPPHEYDQVYIKEFN</sequence>
<dbReference type="Gene3D" id="3.40.630.30">
    <property type="match status" value="1"/>
</dbReference>
<keyword evidence="3" id="KW-1185">Reference proteome</keyword>
<evidence type="ECO:0000313" key="3">
    <source>
        <dbReference type="Proteomes" id="UP001497472"/>
    </source>
</evidence>
<organism evidence="2 3">
    <name type="scientific">Leptosia nina</name>
    <dbReference type="NCBI Taxonomy" id="320188"/>
    <lineage>
        <taxon>Eukaryota</taxon>
        <taxon>Metazoa</taxon>
        <taxon>Ecdysozoa</taxon>
        <taxon>Arthropoda</taxon>
        <taxon>Hexapoda</taxon>
        <taxon>Insecta</taxon>
        <taxon>Pterygota</taxon>
        <taxon>Neoptera</taxon>
        <taxon>Endopterygota</taxon>
        <taxon>Lepidoptera</taxon>
        <taxon>Glossata</taxon>
        <taxon>Ditrysia</taxon>
        <taxon>Papilionoidea</taxon>
        <taxon>Pieridae</taxon>
        <taxon>Pierinae</taxon>
        <taxon>Leptosia</taxon>
    </lineage>
</organism>
<protein>
    <recommendedName>
        <fullName evidence="1">N-acetyltransferase domain-containing protein</fullName>
    </recommendedName>
</protein>
<dbReference type="PANTHER" id="PTHR20905:SF1">
    <property type="entry name" value="AT07410P-RELATED"/>
    <property type="match status" value="1"/>
</dbReference>
<dbReference type="InterPro" id="IPR000182">
    <property type="entry name" value="GNAT_dom"/>
</dbReference>
<evidence type="ECO:0000313" key="2">
    <source>
        <dbReference type="EMBL" id="CAK1543196.1"/>
    </source>
</evidence>
<dbReference type="Proteomes" id="UP001497472">
    <property type="component" value="Unassembled WGS sequence"/>
</dbReference>
<dbReference type="AlphaFoldDB" id="A0AAV1J3T1"/>
<proteinExistence type="predicted"/>
<evidence type="ECO:0000259" key="1">
    <source>
        <dbReference type="PROSITE" id="PS51186"/>
    </source>
</evidence>
<name>A0AAV1J3T1_9NEOP</name>
<dbReference type="EMBL" id="CAVLEF010000004">
    <property type="protein sequence ID" value="CAK1543196.1"/>
    <property type="molecule type" value="Genomic_DNA"/>
</dbReference>
<dbReference type="PANTHER" id="PTHR20905">
    <property type="entry name" value="N-ACETYLTRANSFERASE-RELATED"/>
    <property type="match status" value="1"/>
</dbReference>
<dbReference type="Pfam" id="PF00583">
    <property type="entry name" value="Acetyltransf_1"/>
    <property type="match status" value="1"/>
</dbReference>
<dbReference type="SUPFAM" id="SSF55729">
    <property type="entry name" value="Acyl-CoA N-acyltransferases (Nat)"/>
    <property type="match status" value="1"/>
</dbReference>
<dbReference type="PROSITE" id="PS51186">
    <property type="entry name" value="GNAT"/>
    <property type="match status" value="1"/>
</dbReference>
<dbReference type="GO" id="GO:0008080">
    <property type="term" value="F:N-acetyltransferase activity"/>
    <property type="evidence" value="ECO:0007669"/>
    <property type="project" value="TreeGrafter"/>
</dbReference>
<dbReference type="CDD" id="cd04301">
    <property type="entry name" value="NAT_SF"/>
    <property type="match status" value="1"/>
</dbReference>